<feature type="domain" description="Ribosome maturation factor RimP N-terminal" evidence="4">
    <location>
        <begin position="16"/>
        <end position="84"/>
    </location>
</feature>
<evidence type="ECO:0000256" key="1">
    <source>
        <dbReference type="ARBA" id="ARBA00022490"/>
    </source>
</evidence>
<dbReference type="SUPFAM" id="SSF74942">
    <property type="entry name" value="YhbC-like, C-terminal domain"/>
    <property type="match status" value="1"/>
</dbReference>
<dbReference type="Pfam" id="PF17384">
    <property type="entry name" value="DUF150_C"/>
    <property type="match status" value="1"/>
</dbReference>
<evidence type="ECO:0000313" key="6">
    <source>
        <dbReference type="EMBL" id="MBT0653948.1"/>
    </source>
</evidence>
<feature type="domain" description="Ribosome maturation factor RimP C-terminal" evidence="5">
    <location>
        <begin position="88"/>
        <end position="159"/>
    </location>
</feature>
<accession>A0ABS5SF07</accession>
<comment type="function">
    <text evidence="3">Required for maturation of 30S ribosomal subunits.</text>
</comment>
<proteinExistence type="inferred from homology"/>
<dbReference type="InterPro" id="IPR036847">
    <property type="entry name" value="RimP_C_sf"/>
</dbReference>
<dbReference type="NCBIfam" id="NF011241">
    <property type="entry name" value="PRK14647.1"/>
    <property type="match status" value="1"/>
</dbReference>
<dbReference type="InterPro" id="IPR003728">
    <property type="entry name" value="Ribosome_maturation_RimP"/>
</dbReference>
<dbReference type="Gene3D" id="3.30.300.70">
    <property type="entry name" value="RimP-like superfamily, N-terminal"/>
    <property type="match status" value="1"/>
</dbReference>
<comment type="similarity">
    <text evidence="3">Belongs to the RimP family.</text>
</comment>
<dbReference type="Pfam" id="PF02576">
    <property type="entry name" value="RimP_N"/>
    <property type="match status" value="1"/>
</dbReference>
<dbReference type="CDD" id="cd01734">
    <property type="entry name" value="YlxS_C"/>
    <property type="match status" value="1"/>
</dbReference>
<evidence type="ECO:0000256" key="2">
    <source>
        <dbReference type="ARBA" id="ARBA00022517"/>
    </source>
</evidence>
<comment type="subcellular location">
    <subcellularLocation>
        <location evidence="3">Cytoplasm</location>
    </subcellularLocation>
</comment>
<reference evidence="6 7" key="1">
    <citation type="submission" date="2021-05" db="EMBL/GenBank/DDBJ databases">
        <title>The draft genome of Geobacter luticola JCM 17780.</title>
        <authorList>
            <person name="Xu Z."/>
            <person name="Masuda Y."/>
            <person name="Itoh H."/>
            <person name="Senoo K."/>
        </authorList>
    </citation>
    <scope>NUCLEOTIDE SEQUENCE [LARGE SCALE GENOMIC DNA]</scope>
    <source>
        <strain evidence="6 7">JCM 17780</strain>
    </source>
</reference>
<evidence type="ECO:0000256" key="3">
    <source>
        <dbReference type="HAMAP-Rule" id="MF_01077"/>
    </source>
</evidence>
<evidence type="ECO:0000259" key="4">
    <source>
        <dbReference type="Pfam" id="PF02576"/>
    </source>
</evidence>
<dbReference type="Proteomes" id="UP000756860">
    <property type="component" value="Unassembled WGS sequence"/>
</dbReference>
<dbReference type="PANTHER" id="PTHR33867:SF1">
    <property type="entry name" value="RIBOSOME MATURATION FACTOR RIMP"/>
    <property type="match status" value="1"/>
</dbReference>
<protein>
    <recommendedName>
        <fullName evidence="3">Ribosome maturation factor RimP</fullName>
    </recommendedName>
</protein>
<dbReference type="RefSeq" id="WP_214175953.1">
    <property type="nucleotide sequence ID" value="NZ_JAHCVK010000006.1"/>
</dbReference>
<dbReference type="InterPro" id="IPR035956">
    <property type="entry name" value="RimP_N_sf"/>
</dbReference>
<sequence>MSKVDVATRVTEMSLPLLASQGLELVELEYKKEGRDMVLRLFIDREGGVTLDDCAVVSRELSELLDVEDVIPGHYSLEVSSPGLNRPLKKPADYERYKGKLIKVRTFDLLADDEGNRRKTFLGELLGLEGGMIRIRLNEGQTAAIPLDKVAKANLEFEF</sequence>
<comment type="caution">
    <text evidence="6">The sequence shown here is derived from an EMBL/GenBank/DDBJ whole genome shotgun (WGS) entry which is preliminary data.</text>
</comment>
<dbReference type="HAMAP" id="MF_01077">
    <property type="entry name" value="RimP"/>
    <property type="match status" value="1"/>
</dbReference>
<dbReference type="InterPro" id="IPR028989">
    <property type="entry name" value="RimP_N"/>
</dbReference>
<keyword evidence="1 3" id="KW-0963">Cytoplasm</keyword>
<evidence type="ECO:0000259" key="5">
    <source>
        <dbReference type="Pfam" id="PF17384"/>
    </source>
</evidence>
<keyword evidence="7" id="KW-1185">Reference proteome</keyword>
<name>A0ABS5SF07_9BACT</name>
<dbReference type="InterPro" id="IPR028998">
    <property type="entry name" value="RimP_C"/>
</dbReference>
<evidence type="ECO:0000313" key="7">
    <source>
        <dbReference type="Proteomes" id="UP000756860"/>
    </source>
</evidence>
<gene>
    <name evidence="3 6" type="primary">rimP</name>
    <name evidence="6" type="ORF">KI810_12840</name>
</gene>
<dbReference type="SUPFAM" id="SSF75420">
    <property type="entry name" value="YhbC-like, N-terminal domain"/>
    <property type="match status" value="1"/>
</dbReference>
<keyword evidence="2 3" id="KW-0690">Ribosome biogenesis</keyword>
<dbReference type="PANTHER" id="PTHR33867">
    <property type="entry name" value="RIBOSOME MATURATION FACTOR RIMP"/>
    <property type="match status" value="1"/>
</dbReference>
<organism evidence="6 7">
    <name type="scientific">Geomobilimonas luticola</name>
    <dbReference type="NCBI Taxonomy" id="1114878"/>
    <lineage>
        <taxon>Bacteria</taxon>
        <taxon>Pseudomonadati</taxon>
        <taxon>Thermodesulfobacteriota</taxon>
        <taxon>Desulfuromonadia</taxon>
        <taxon>Geobacterales</taxon>
        <taxon>Geobacteraceae</taxon>
        <taxon>Geomobilimonas</taxon>
    </lineage>
</organism>
<dbReference type="EMBL" id="JAHCVK010000006">
    <property type="protein sequence ID" value="MBT0653948.1"/>
    <property type="molecule type" value="Genomic_DNA"/>
</dbReference>
<dbReference type="Gene3D" id="2.30.30.180">
    <property type="entry name" value="Ribosome maturation factor RimP, C-terminal domain"/>
    <property type="match status" value="1"/>
</dbReference>